<dbReference type="PANTHER" id="PTHR38589">
    <property type="entry name" value="BLR0621 PROTEIN"/>
    <property type="match status" value="1"/>
</dbReference>
<keyword evidence="3" id="KW-1185">Reference proteome</keyword>
<dbReference type="Proteomes" id="UP000431092">
    <property type="component" value="Unassembled WGS sequence"/>
</dbReference>
<dbReference type="EMBL" id="WLVL01000037">
    <property type="protein sequence ID" value="MTB72183.1"/>
    <property type="molecule type" value="Genomic_DNA"/>
</dbReference>
<accession>A0A6I3IHT5</accession>
<name>A0A6I3IHT5_9MICO</name>
<dbReference type="InterPro" id="IPR006311">
    <property type="entry name" value="TAT_signal"/>
</dbReference>
<evidence type="ECO:0000313" key="2">
    <source>
        <dbReference type="EMBL" id="MTB72183.1"/>
    </source>
</evidence>
<dbReference type="PANTHER" id="PTHR38589:SF1">
    <property type="entry name" value="BLR0621 PROTEIN"/>
    <property type="match status" value="1"/>
</dbReference>
<dbReference type="PROSITE" id="PS51318">
    <property type="entry name" value="TAT"/>
    <property type="match status" value="1"/>
</dbReference>
<dbReference type="RefSeq" id="WP_154593452.1">
    <property type="nucleotide sequence ID" value="NZ_WLVL01000037.1"/>
</dbReference>
<gene>
    <name evidence="2" type="ORF">GGG17_09420</name>
</gene>
<sequence length="247" mass="26589">MTRHPRRRRPLRTSVAALAAAVTAVALGPASPASPALPSAAAAPRPVYAPGTSVSQLQSTQVMVADRTAGTKGTWARYSWNGARWVRVNAPATAVFGRGGVVPSAQRRQGTSTTPAGTFSLVHAFGAGNPGTRLHYRRVTGCSWWIQDPGQRDYNRWRESCSVPASVARSSERLQSYVDSGLYRQAVVIRYNYTTPDRHGAHSGAGIFLHYARSYTGGCVGIDSMSELTATVRWLDPARRPVIVVKA</sequence>
<protein>
    <recommendedName>
        <fullName evidence="4">YkuD domain-containing protein</fullName>
    </recommendedName>
</protein>
<keyword evidence="1" id="KW-0732">Signal</keyword>
<feature type="signal peptide" evidence="1">
    <location>
        <begin position="1"/>
        <end position="35"/>
    </location>
</feature>
<evidence type="ECO:0000313" key="3">
    <source>
        <dbReference type="Proteomes" id="UP000431092"/>
    </source>
</evidence>
<proteinExistence type="predicted"/>
<feature type="chain" id="PRO_5026012063" description="YkuD domain-containing protein" evidence="1">
    <location>
        <begin position="36"/>
        <end position="247"/>
    </location>
</feature>
<comment type="caution">
    <text evidence="2">The sequence shown here is derived from an EMBL/GenBank/DDBJ whole genome shotgun (WGS) entry which is preliminary data.</text>
</comment>
<organism evidence="2 3">
    <name type="scientific">Arsenicicoccus cauae</name>
    <dbReference type="NCBI Taxonomy" id="2663847"/>
    <lineage>
        <taxon>Bacteria</taxon>
        <taxon>Bacillati</taxon>
        <taxon>Actinomycetota</taxon>
        <taxon>Actinomycetes</taxon>
        <taxon>Micrococcales</taxon>
        <taxon>Intrasporangiaceae</taxon>
        <taxon>Arsenicicoccus</taxon>
    </lineage>
</organism>
<evidence type="ECO:0000256" key="1">
    <source>
        <dbReference type="SAM" id="SignalP"/>
    </source>
</evidence>
<dbReference type="AlphaFoldDB" id="A0A6I3IHT5"/>
<evidence type="ECO:0008006" key="4">
    <source>
        <dbReference type="Google" id="ProtNLM"/>
    </source>
</evidence>
<reference evidence="2 3" key="1">
    <citation type="submission" date="2019-11" db="EMBL/GenBank/DDBJ databases">
        <title>Whole genome sequencing identifies a novel species of the genus Arsenicicoccus isolated from human blood.</title>
        <authorList>
            <person name="Jeong J.H."/>
            <person name="Kweon O.J."/>
            <person name="Kim H.R."/>
            <person name="Kim T.-H."/>
            <person name="Ha S.-M."/>
            <person name="Lee M.-K."/>
        </authorList>
    </citation>
    <scope>NUCLEOTIDE SEQUENCE [LARGE SCALE GENOMIC DNA]</scope>
    <source>
        <strain evidence="2 3">MKL-02</strain>
    </source>
</reference>